<organism evidence="8">
    <name type="scientific">Rhizophora mucronata</name>
    <name type="common">Asiatic mangrove</name>
    <dbReference type="NCBI Taxonomy" id="61149"/>
    <lineage>
        <taxon>Eukaryota</taxon>
        <taxon>Viridiplantae</taxon>
        <taxon>Streptophyta</taxon>
        <taxon>Embryophyta</taxon>
        <taxon>Tracheophyta</taxon>
        <taxon>Spermatophyta</taxon>
        <taxon>Magnoliopsida</taxon>
        <taxon>eudicotyledons</taxon>
        <taxon>Gunneridae</taxon>
        <taxon>Pentapetalae</taxon>
        <taxon>rosids</taxon>
        <taxon>fabids</taxon>
        <taxon>Malpighiales</taxon>
        <taxon>Rhizophoraceae</taxon>
        <taxon>Rhizophora</taxon>
    </lineage>
</organism>
<dbReference type="InterPro" id="IPR036855">
    <property type="entry name" value="Znf_CCCH_sf"/>
</dbReference>
<name>A0A2P2MB01_RHIMU</name>
<dbReference type="Gene3D" id="4.10.1000.10">
    <property type="entry name" value="Zinc finger, CCCH-type"/>
    <property type="match status" value="3"/>
</dbReference>
<feature type="domain" description="C3H1-type" evidence="7">
    <location>
        <begin position="357"/>
        <end position="385"/>
    </location>
</feature>
<evidence type="ECO:0000259" key="7">
    <source>
        <dbReference type="PROSITE" id="PS50103"/>
    </source>
</evidence>
<evidence type="ECO:0000256" key="3">
    <source>
        <dbReference type="ARBA" id="ARBA00022833"/>
    </source>
</evidence>
<dbReference type="GO" id="GO:0008270">
    <property type="term" value="F:zinc ion binding"/>
    <property type="evidence" value="ECO:0007669"/>
    <property type="project" value="UniProtKB-KW"/>
</dbReference>
<reference evidence="8" key="1">
    <citation type="submission" date="2018-02" db="EMBL/GenBank/DDBJ databases">
        <title>Rhizophora mucronata_Transcriptome.</title>
        <authorList>
            <person name="Meera S.P."/>
            <person name="Sreeshan A."/>
            <person name="Augustine A."/>
        </authorList>
    </citation>
    <scope>NUCLEOTIDE SEQUENCE</scope>
    <source>
        <tissue evidence="8">Leaf</tissue>
    </source>
</reference>
<feature type="compositionally biased region" description="Polar residues" evidence="6">
    <location>
        <begin position="48"/>
        <end position="57"/>
    </location>
</feature>
<dbReference type="GO" id="GO:0003677">
    <property type="term" value="F:DNA binding"/>
    <property type="evidence" value="ECO:0007669"/>
    <property type="project" value="UniProtKB-KW"/>
</dbReference>
<keyword evidence="1 5" id="KW-0479">Metal-binding</keyword>
<evidence type="ECO:0000256" key="4">
    <source>
        <dbReference type="ARBA" id="ARBA00023125"/>
    </source>
</evidence>
<accession>A0A2P2MB01</accession>
<dbReference type="Gene3D" id="2.30.30.1190">
    <property type="match status" value="1"/>
</dbReference>
<evidence type="ECO:0000256" key="6">
    <source>
        <dbReference type="SAM" id="MobiDB-lite"/>
    </source>
</evidence>
<dbReference type="GO" id="GO:0003729">
    <property type="term" value="F:mRNA binding"/>
    <property type="evidence" value="ECO:0007669"/>
    <property type="project" value="UniProtKB-ARBA"/>
</dbReference>
<dbReference type="PROSITE" id="PS50103">
    <property type="entry name" value="ZF_C3H1"/>
    <property type="match status" value="5"/>
</dbReference>
<feature type="zinc finger region" description="C3H1-type" evidence="5">
    <location>
        <begin position="403"/>
        <end position="431"/>
    </location>
</feature>
<dbReference type="SMART" id="SM00356">
    <property type="entry name" value="ZnF_C3H1"/>
    <property type="match status" value="5"/>
</dbReference>
<dbReference type="InterPro" id="IPR000571">
    <property type="entry name" value="Znf_CCCH"/>
</dbReference>
<keyword evidence="2 5" id="KW-0863">Zinc-finger</keyword>
<dbReference type="EMBL" id="GGEC01046887">
    <property type="protein sequence ID" value="MBX27371.1"/>
    <property type="molecule type" value="Transcribed_RNA"/>
</dbReference>
<evidence type="ECO:0000256" key="1">
    <source>
        <dbReference type="ARBA" id="ARBA00022723"/>
    </source>
</evidence>
<sequence>MADDMVTPLDSQHKPLSVFDRVRISAKKILGFEEKQLKCGGNMEHSESPNSVANPNPSDGDRTAEDGHLHDKLNEQLDLKEDEKGEKRWIVYAQSVQDQTAVEHEKELHEEQHQQLDLNERFNGTTTHQYPLRPDAEDCAYYMKTGTCKFGSNCKYNHPLRRNNQEKVKEREEAVEVPGQEECKYYLRTGGCKYGNSCRFNHPQAKTAVSPVLELNFLGLPIRPGEKECPYYMRNGSCKYEANCIFHHPDPTDVGGSDPQAFFNGGSTSVMIPSQSCINSRSSPRALNETAPFLQLMFPPTQGIPSNNTEWNGYQAPIYQPERIHPPPAYFIGNLTSETNDFACQRYQTLVNEFPERPGQPECSFYMKTGDCKFKSNCKFHHPKNRLSKSPPCALSDKGLPLRPDQNICSYYSRYGICKFGPACKFDHTAQLPPTRFSHNQPSPFANSAAKENGRMAETGNGDDTAIQRPP</sequence>
<feature type="zinc finger region" description="C3H1-type" evidence="5">
    <location>
        <begin position="223"/>
        <end position="251"/>
    </location>
</feature>
<dbReference type="AlphaFoldDB" id="A0A2P2MB01"/>
<dbReference type="Pfam" id="PF00642">
    <property type="entry name" value="zf-CCCH"/>
    <property type="match status" value="5"/>
</dbReference>
<evidence type="ECO:0000256" key="5">
    <source>
        <dbReference type="PROSITE-ProRule" id="PRU00723"/>
    </source>
</evidence>
<feature type="region of interest" description="Disordered" evidence="6">
    <location>
        <begin position="435"/>
        <end position="471"/>
    </location>
</feature>
<dbReference type="PANTHER" id="PTHR12506">
    <property type="entry name" value="PROTEIN PHOSPHATASE RELATED"/>
    <property type="match status" value="1"/>
</dbReference>
<keyword evidence="4" id="KW-0238">DNA-binding</keyword>
<feature type="domain" description="C3H1-type" evidence="7">
    <location>
        <begin position="403"/>
        <end position="431"/>
    </location>
</feature>
<feature type="zinc finger region" description="C3H1-type" evidence="5">
    <location>
        <begin position="178"/>
        <end position="205"/>
    </location>
</feature>
<feature type="compositionally biased region" description="Polar residues" evidence="6">
    <location>
        <begin position="437"/>
        <end position="446"/>
    </location>
</feature>
<feature type="domain" description="C3H1-type" evidence="7">
    <location>
        <begin position="178"/>
        <end position="205"/>
    </location>
</feature>
<protein>
    <recommendedName>
        <fullName evidence="7">C3H1-type domain-containing protein</fullName>
    </recommendedName>
</protein>
<feature type="domain" description="C3H1-type" evidence="7">
    <location>
        <begin position="223"/>
        <end position="251"/>
    </location>
</feature>
<keyword evidence="3 5" id="KW-0862">Zinc</keyword>
<dbReference type="PANTHER" id="PTHR12506:SF20">
    <property type="entry name" value="ZINC FINGER CCCH DOMAIN-CONTAINING PROTEIN 67"/>
    <property type="match status" value="1"/>
</dbReference>
<feature type="zinc finger region" description="C3H1-type" evidence="5">
    <location>
        <begin position="357"/>
        <end position="385"/>
    </location>
</feature>
<evidence type="ECO:0000256" key="2">
    <source>
        <dbReference type="ARBA" id="ARBA00022771"/>
    </source>
</evidence>
<dbReference type="SUPFAM" id="SSF90229">
    <property type="entry name" value="CCCH zinc finger"/>
    <property type="match status" value="5"/>
</dbReference>
<proteinExistence type="predicted"/>
<feature type="zinc finger region" description="C3H1-type" evidence="5">
    <location>
        <begin position="133"/>
        <end position="161"/>
    </location>
</feature>
<feature type="domain" description="C3H1-type" evidence="7">
    <location>
        <begin position="133"/>
        <end position="161"/>
    </location>
</feature>
<evidence type="ECO:0000313" key="8">
    <source>
        <dbReference type="EMBL" id="MBX27371.1"/>
    </source>
</evidence>
<dbReference type="InterPro" id="IPR050974">
    <property type="entry name" value="Plant_ZF_CCCH"/>
</dbReference>
<feature type="region of interest" description="Disordered" evidence="6">
    <location>
        <begin position="38"/>
        <end position="67"/>
    </location>
</feature>